<keyword evidence="9" id="KW-0325">Glycoprotein</keyword>
<comment type="similarity">
    <text evidence="3">Belongs to the glycosyl hydrolase 32 family.</text>
</comment>
<dbReference type="Gene3D" id="2.60.120.560">
    <property type="entry name" value="Exo-inulinase, domain 1"/>
    <property type="match status" value="2"/>
</dbReference>
<dbReference type="FunFam" id="2.60.120.560:FF:000002">
    <property type="entry name" value="Beta-fructofuranosidase, insoluble isoenzyme CWINV1"/>
    <property type="match status" value="2"/>
</dbReference>
<dbReference type="GO" id="GO:0005975">
    <property type="term" value="P:carbohydrate metabolic process"/>
    <property type="evidence" value="ECO:0007669"/>
    <property type="project" value="InterPro"/>
</dbReference>
<dbReference type="InterPro" id="IPR013320">
    <property type="entry name" value="ConA-like_dom_sf"/>
</dbReference>
<feature type="domain" description="Glycosyl hydrolase family 32 C-terminal" evidence="13">
    <location>
        <begin position="405"/>
        <end position="601"/>
    </location>
</feature>
<dbReference type="SMART" id="SM00640">
    <property type="entry name" value="Glyco_32"/>
    <property type="match status" value="2"/>
</dbReference>
<dbReference type="EC" id="3.2.1.26" evidence="4"/>
<evidence type="ECO:0000313" key="15">
    <source>
        <dbReference type="Proteomes" id="UP000026962"/>
    </source>
</evidence>
<dbReference type="InterPro" id="IPR050551">
    <property type="entry name" value="Fructan_Metab_Enzymes"/>
</dbReference>
<dbReference type="InterPro" id="IPR013189">
    <property type="entry name" value="Glyco_hydro_32_C"/>
</dbReference>
<evidence type="ECO:0000256" key="7">
    <source>
        <dbReference type="ARBA" id="ARBA00022729"/>
    </source>
</evidence>
<feature type="domain" description="Glycosyl hydrolase family 32 N-terminal" evidence="12">
    <location>
        <begin position="53"/>
        <end position="357"/>
    </location>
</feature>
<evidence type="ECO:0000259" key="12">
    <source>
        <dbReference type="Pfam" id="PF00251"/>
    </source>
</evidence>
<dbReference type="OMA" id="NDANKHQ"/>
<comment type="catalytic activity">
    <reaction evidence="1">
        <text>Hydrolysis of terminal non-reducing beta-D-fructofuranoside residues in beta-D-fructofuranosides.</text>
        <dbReference type="EC" id="3.2.1.26"/>
    </reaction>
</comment>
<dbReference type="EnsemblPlants" id="OPUNC04G09960.2">
    <property type="protein sequence ID" value="OPUNC04G09960.2"/>
    <property type="gene ID" value="OPUNC04G09960"/>
</dbReference>
<evidence type="ECO:0000256" key="8">
    <source>
        <dbReference type="ARBA" id="ARBA00022801"/>
    </source>
</evidence>
<dbReference type="InterPro" id="IPR001362">
    <property type="entry name" value="Glyco_hydro_32"/>
</dbReference>
<feature type="domain" description="Glycosyl hydrolase family 32 N-terminal" evidence="12">
    <location>
        <begin position="673"/>
        <end position="997"/>
    </location>
</feature>
<comment type="subcellular location">
    <subcellularLocation>
        <location evidence="2">Secreted</location>
        <location evidence="2">Cell wall</location>
    </subcellularLocation>
</comment>
<dbReference type="PANTHER" id="PTHR31953">
    <property type="entry name" value="BETA-FRUCTOFURANOSIDASE, INSOLUBLE ISOENZYME CWINV1-RELATED"/>
    <property type="match status" value="1"/>
</dbReference>
<feature type="signal peptide" evidence="11">
    <location>
        <begin position="1"/>
        <end position="28"/>
    </location>
</feature>
<dbReference type="FunFam" id="2.115.10.20:FF:000001">
    <property type="entry name" value="Beta-fructofuranosidase, insoluble isoenzyme CWINV1"/>
    <property type="match status" value="1"/>
</dbReference>
<dbReference type="SUPFAM" id="SSF75005">
    <property type="entry name" value="Arabinanase/levansucrase/invertase"/>
    <property type="match status" value="2"/>
</dbReference>
<dbReference type="GO" id="GO:0004564">
    <property type="term" value="F:beta-fructofuranosidase activity"/>
    <property type="evidence" value="ECO:0007669"/>
    <property type="project" value="UniProtKB-EC"/>
</dbReference>
<keyword evidence="7 11" id="KW-0732">Signal</keyword>
<name>A0A0E0KQC1_ORYPU</name>
<keyword evidence="15" id="KW-1185">Reference proteome</keyword>
<dbReference type="Proteomes" id="UP000026962">
    <property type="component" value="Chromosome 4"/>
</dbReference>
<feature type="chain" id="PRO_5002365592" description="beta-fructofuranosidase" evidence="11">
    <location>
        <begin position="29"/>
        <end position="1242"/>
    </location>
</feature>
<evidence type="ECO:0000256" key="9">
    <source>
        <dbReference type="ARBA" id="ARBA00023180"/>
    </source>
</evidence>
<evidence type="ECO:0000256" key="4">
    <source>
        <dbReference type="ARBA" id="ARBA00012758"/>
    </source>
</evidence>
<reference evidence="14" key="1">
    <citation type="submission" date="2015-04" db="UniProtKB">
        <authorList>
            <consortium name="EnsemblPlants"/>
        </authorList>
    </citation>
    <scope>IDENTIFICATION</scope>
</reference>
<dbReference type="Pfam" id="PF00251">
    <property type="entry name" value="Glyco_hydro_32N"/>
    <property type="match status" value="2"/>
</dbReference>
<evidence type="ECO:0000256" key="11">
    <source>
        <dbReference type="SAM" id="SignalP"/>
    </source>
</evidence>
<dbReference type="HOGENOM" id="CLU_007159_1_0_1"/>
<evidence type="ECO:0000256" key="6">
    <source>
        <dbReference type="ARBA" id="ARBA00022525"/>
    </source>
</evidence>
<reference evidence="14" key="2">
    <citation type="submission" date="2018-05" db="EMBL/GenBank/DDBJ databases">
        <title>OpunRS2 (Oryza punctata Reference Sequence Version 2).</title>
        <authorList>
            <person name="Zhang J."/>
            <person name="Kudrna D."/>
            <person name="Lee S."/>
            <person name="Talag J."/>
            <person name="Welchert J."/>
            <person name="Wing R.A."/>
        </authorList>
    </citation>
    <scope>NUCLEOTIDE SEQUENCE [LARGE SCALE GENOMIC DNA]</scope>
</reference>
<evidence type="ECO:0000256" key="10">
    <source>
        <dbReference type="ARBA" id="ARBA00023295"/>
    </source>
</evidence>
<dbReference type="AlphaFoldDB" id="A0A0E0KQC1"/>
<organism evidence="14">
    <name type="scientific">Oryza punctata</name>
    <name type="common">Red rice</name>
    <dbReference type="NCBI Taxonomy" id="4537"/>
    <lineage>
        <taxon>Eukaryota</taxon>
        <taxon>Viridiplantae</taxon>
        <taxon>Streptophyta</taxon>
        <taxon>Embryophyta</taxon>
        <taxon>Tracheophyta</taxon>
        <taxon>Spermatophyta</taxon>
        <taxon>Magnoliopsida</taxon>
        <taxon>Liliopsida</taxon>
        <taxon>Poales</taxon>
        <taxon>Poaceae</taxon>
        <taxon>BOP clade</taxon>
        <taxon>Oryzoideae</taxon>
        <taxon>Oryzeae</taxon>
        <taxon>Oryzinae</taxon>
        <taxon>Oryza</taxon>
    </lineage>
</organism>
<evidence type="ECO:0000256" key="5">
    <source>
        <dbReference type="ARBA" id="ARBA00022512"/>
    </source>
</evidence>
<dbReference type="Pfam" id="PF08244">
    <property type="entry name" value="Glyco_hydro_32C"/>
    <property type="match status" value="2"/>
</dbReference>
<dbReference type="InterPro" id="IPR023296">
    <property type="entry name" value="Glyco_hydro_beta-prop_sf"/>
</dbReference>
<accession>A0A0E0KQC1</accession>
<feature type="domain" description="Glycosyl hydrolase family 32 C-terminal" evidence="13">
    <location>
        <begin position="1000"/>
        <end position="1198"/>
    </location>
</feature>
<sequence length="1242" mass="138789">MAAAAARMRATLVFVALLQMAAVVLVRASHVVYPELQSLEAKQVDGKLRTGYHFQPPKHWINGPMYYKGLYHLFYQYNPKGAVWGNIVWAHSVSTDLIDWTALDPGIYPSKTFDEKGCWSGSATVLPSGVPAIMYTGIDPDERQVQNVAYPVNLSDPYLREWYKPDYNPIINPDSGINASAFRDPTTAWYGPDGHWRLLVGSKVNMKGLAVLYRSRDFKKWVKAHHPLHSAHTGMWECPDFFPVAVAGGSRHHRRGVDTAELHDAAVAEEVKYVLKVSLDLTRYEYYTVGRYDHATDRYVPDAAFPDNDYGLRYDYGDFYASKSFYDPAKRRRIVWGWANESDTVPDDRRKGWAGIQVSIIAWAAHVASVFMTDDNASLALSQAIPRKLWLSPDGKQLVQWPVEELEALRAKHVNVSDKVIKKGNYFEVTGFKSVQSDVDMAFAIKDLSKAEEFDPAWRKDAQALCKKLGSDVDGGVGPFGLWALASGDLKERTAVFFRVFKANDSSHVVLMCNDPTRSSYESMIYRPTFAGFVDVDIAKNKKIALRTLIDHSVVESFGARGKTCILTRVYPRKAVGDDARLFVFNNGESDVMVTNLDAWEMKTPKMNAKQVRAMGVLGSRVAWAWLVQLLLLQQLAGASHVVYDDLELQAAAAAADGVPPSIVDSQLRTGYHFQPPKNWINAPMYYKGWYHLFYQYNPKGAVWGNIVWAHSVSRDLINWVALKPAIEPSIRADKYGCWSGSATMMADGTPVIMYTGVNRPDVNYQVQNMALPRNRSDPLLREWVKPGHNPVIVPEGGINATQFRDPTTAWRGSDGHWRLLVGSLAGQSRGVAYVYRSKDFRRWTRAAQPLHSAPTGMWECPDFYPVTADGRREGVDTSAVVDVDDADAAARVKYVLKNSLDLRRYDYYTVGTYDRKAERYVPDDPTGDDHHLRYDYGNFYASKTFYDPAKRRRILWGWANESDTAADDVAKGWAGIQAIPRKVWLDPSGKQLLQWPIEEVERLRGKRPVTLKDRVVKPGEHVEVTGLQTAQADVEVSFEVGRPEAAERLDPAMAYDAQRLCSARGADARGGVGPFGLWVLASAGLEEKTAVFFRVFRPAARGGKPVVLMCTDPTKSSRNPNMYQPTFAGFVDTDITNGKISLRSLIDRSVVESFGAGGKACILSRVYPSLAIGKNARLYVFNNGKEEIKVSQLTAWEMKKPIAGRGGTRGSGGSQAEGTHRIKQMLRRATAIAQRAFTRGT</sequence>
<evidence type="ECO:0000256" key="3">
    <source>
        <dbReference type="ARBA" id="ARBA00009902"/>
    </source>
</evidence>
<keyword evidence="6" id="KW-0964">Secreted</keyword>
<keyword evidence="10" id="KW-0326">Glycosidase</keyword>
<evidence type="ECO:0000259" key="13">
    <source>
        <dbReference type="Pfam" id="PF08244"/>
    </source>
</evidence>
<protein>
    <recommendedName>
        <fullName evidence="4">beta-fructofuranosidase</fullName>
        <ecNumber evidence="4">3.2.1.26</ecNumber>
    </recommendedName>
</protein>
<evidence type="ECO:0000256" key="2">
    <source>
        <dbReference type="ARBA" id="ARBA00004191"/>
    </source>
</evidence>
<dbReference type="CDD" id="cd18624">
    <property type="entry name" value="GH32_Fruct1-like"/>
    <property type="match status" value="2"/>
</dbReference>
<dbReference type="STRING" id="4537.A0A0E0KQC1"/>
<evidence type="ECO:0000313" key="14">
    <source>
        <dbReference type="EnsemblPlants" id="OPUNC04G09960.2"/>
    </source>
</evidence>
<keyword evidence="5" id="KW-0134">Cell wall</keyword>
<proteinExistence type="inferred from homology"/>
<evidence type="ECO:0000256" key="1">
    <source>
        <dbReference type="ARBA" id="ARBA00000094"/>
    </source>
</evidence>
<keyword evidence="8" id="KW-0378">Hydrolase</keyword>
<dbReference type="Gene3D" id="2.115.10.20">
    <property type="entry name" value="Glycosyl hydrolase domain, family 43"/>
    <property type="match status" value="2"/>
</dbReference>
<dbReference type="InterPro" id="IPR013148">
    <property type="entry name" value="Glyco_hydro_32_N"/>
</dbReference>
<dbReference type="eggNOG" id="KOG0228">
    <property type="taxonomic scope" value="Eukaryota"/>
</dbReference>
<dbReference type="Gramene" id="OPUNC04G09960.2">
    <property type="protein sequence ID" value="OPUNC04G09960.2"/>
    <property type="gene ID" value="OPUNC04G09960"/>
</dbReference>
<dbReference type="SUPFAM" id="SSF49899">
    <property type="entry name" value="Concanavalin A-like lectins/glucanases"/>
    <property type="match status" value="2"/>
</dbReference>